<evidence type="ECO:0000313" key="1">
    <source>
        <dbReference type="EMBL" id="CAG10946.1"/>
    </source>
</evidence>
<dbReference type="EMBL" id="CAAE01015025">
    <property type="protein sequence ID" value="CAG10946.1"/>
    <property type="molecule type" value="Genomic_DNA"/>
</dbReference>
<reference evidence="1" key="2">
    <citation type="submission" date="2004-02" db="EMBL/GenBank/DDBJ databases">
        <authorList>
            <consortium name="Genoscope"/>
            <consortium name="Whitehead Institute Centre for Genome Research"/>
        </authorList>
    </citation>
    <scope>NUCLEOTIDE SEQUENCE</scope>
</reference>
<dbReference type="AlphaFoldDB" id="Q4RKY6"/>
<proteinExistence type="predicted"/>
<reference evidence="1" key="1">
    <citation type="journal article" date="2004" name="Nature">
        <title>Genome duplication in the teleost fish Tetraodon nigroviridis reveals the early vertebrate proto-karyotype.</title>
        <authorList>
            <person name="Jaillon O."/>
            <person name="Aury J.-M."/>
            <person name="Brunet F."/>
            <person name="Petit J.-L."/>
            <person name="Stange-Thomann N."/>
            <person name="Mauceli E."/>
            <person name="Bouneau L."/>
            <person name="Fischer C."/>
            <person name="Ozouf-Costaz C."/>
            <person name="Bernot A."/>
            <person name="Nicaud S."/>
            <person name="Jaffe D."/>
            <person name="Fisher S."/>
            <person name="Lutfalla G."/>
            <person name="Dossat C."/>
            <person name="Segurens B."/>
            <person name="Dasilva C."/>
            <person name="Salanoubat M."/>
            <person name="Levy M."/>
            <person name="Boudet N."/>
            <person name="Castellano S."/>
            <person name="Anthouard V."/>
            <person name="Jubin C."/>
            <person name="Castelli V."/>
            <person name="Katinka M."/>
            <person name="Vacherie B."/>
            <person name="Biemont C."/>
            <person name="Skalli Z."/>
            <person name="Cattolico L."/>
            <person name="Poulain J."/>
            <person name="De Berardinis V."/>
            <person name="Cruaud C."/>
            <person name="Duprat S."/>
            <person name="Brottier P."/>
            <person name="Coutanceau J.-P."/>
            <person name="Gouzy J."/>
            <person name="Parra G."/>
            <person name="Lardier G."/>
            <person name="Chapple C."/>
            <person name="McKernan K.J."/>
            <person name="McEwan P."/>
            <person name="Bosak S."/>
            <person name="Kellis M."/>
            <person name="Volff J.-N."/>
            <person name="Guigo R."/>
            <person name="Zody M.C."/>
            <person name="Mesirov J."/>
            <person name="Lindblad-Toh K."/>
            <person name="Birren B."/>
            <person name="Nusbaum C."/>
            <person name="Kahn D."/>
            <person name="Robinson-Rechavi M."/>
            <person name="Laudet V."/>
            <person name="Schachter V."/>
            <person name="Quetier F."/>
            <person name="Saurin W."/>
            <person name="Scarpelli C."/>
            <person name="Wincker P."/>
            <person name="Lander E.S."/>
            <person name="Weissenbach J."/>
            <person name="Roest Crollius H."/>
        </authorList>
    </citation>
    <scope>NUCLEOTIDE SEQUENCE [LARGE SCALE GENOMIC DNA]</scope>
</reference>
<sequence length="33" mass="3804">MHLNSFNVTFQKTKSIAWMPPKGVLLSQKSRTQ</sequence>
<organism evidence="1">
    <name type="scientific">Tetraodon nigroviridis</name>
    <name type="common">Spotted green pufferfish</name>
    <name type="synonym">Chelonodon nigroviridis</name>
    <dbReference type="NCBI Taxonomy" id="99883"/>
    <lineage>
        <taxon>Eukaryota</taxon>
        <taxon>Metazoa</taxon>
        <taxon>Chordata</taxon>
        <taxon>Craniata</taxon>
        <taxon>Vertebrata</taxon>
        <taxon>Euteleostomi</taxon>
        <taxon>Actinopterygii</taxon>
        <taxon>Neopterygii</taxon>
        <taxon>Teleostei</taxon>
        <taxon>Neoteleostei</taxon>
        <taxon>Acanthomorphata</taxon>
        <taxon>Eupercaria</taxon>
        <taxon>Tetraodontiformes</taxon>
        <taxon>Tetradontoidea</taxon>
        <taxon>Tetraodontidae</taxon>
        <taxon>Tetraodon</taxon>
    </lineage>
</organism>
<gene>
    <name evidence="1" type="ORF">GSTENG00032730001</name>
</gene>
<comment type="caution">
    <text evidence="1">The sequence shown here is derived from an EMBL/GenBank/DDBJ whole genome shotgun (WGS) entry which is preliminary data.</text>
</comment>
<dbReference type="KEGG" id="tng:GSTEN00032730G001"/>
<name>Q4RKY6_TETNG</name>
<accession>Q4RKY6</accession>
<protein>
    <submittedName>
        <fullName evidence="1">(spotted green pufferfish) hypothetical protein</fullName>
    </submittedName>
</protein>